<comment type="caution">
    <text evidence="1">The sequence shown here is derived from an EMBL/GenBank/DDBJ whole genome shotgun (WGS) entry which is preliminary data.</text>
</comment>
<dbReference type="EMBL" id="JANPWB010000010">
    <property type="protein sequence ID" value="KAJ1142213.1"/>
    <property type="molecule type" value="Genomic_DNA"/>
</dbReference>
<dbReference type="AlphaFoldDB" id="A0AAV7QUX0"/>
<protein>
    <submittedName>
        <fullName evidence="1">Uncharacterized protein</fullName>
    </submittedName>
</protein>
<accession>A0AAV7QUX0</accession>
<organism evidence="1 2">
    <name type="scientific">Pleurodeles waltl</name>
    <name type="common">Iberian ribbed newt</name>
    <dbReference type="NCBI Taxonomy" id="8319"/>
    <lineage>
        <taxon>Eukaryota</taxon>
        <taxon>Metazoa</taxon>
        <taxon>Chordata</taxon>
        <taxon>Craniata</taxon>
        <taxon>Vertebrata</taxon>
        <taxon>Euteleostomi</taxon>
        <taxon>Amphibia</taxon>
        <taxon>Batrachia</taxon>
        <taxon>Caudata</taxon>
        <taxon>Salamandroidea</taxon>
        <taxon>Salamandridae</taxon>
        <taxon>Pleurodelinae</taxon>
        <taxon>Pleurodeles</taxon>
    </lineage>
</organism>
<dbReference type="Proteomes" id="UP001066276">
    <property type="component" value="Chromosome 6"/>
</dbReference>
<proteinExistence type="predicted"/>
<sequence>MVRAGLSCWLLEPGVAQAADAYFAARALRDMRDSVRTAANWKIRPFTYPPRQRAVSAQIDRDPFLEQPQAGIFPNHTALGGANANQVSPSRGGNRVVGYCAVKLRTQTVCQLRRLVERISDTNQEELELLAQVWA</sequence>
<evidence type="ECO:0000313" key="2">
    <source>
        <dbReference type="Proteomes" id="UP001066276"/>
    </source>
</evidence>
<reference evidence="1" key="1">
    <citation type="journal article" date="2022" name="bioRxiv">
        <title>Sequencing and chromosome-scale assembly of the giantPleurodeles waltlgenome.</title>
        <authorList>
            <person name="Brown T."/>
            <person name="Elewa A."/>
            <person name="Iarovenko S."/>
            <person name="Subramanian E."/>
            <person name="Araus A.J."/>
            <person name="Petzold A."/>
            <person name="Susuki M."/>
            <person name="Suzuki K.-i.T."/>
            <person name="Hayashi T."/>
            <person name="Toyoda A."/>
            <person name="Oliveira C."/>
            <person name="Osipova E."/>
            <person name="Leigh N.D."/>
            <person name="Simon A."/>
            <person name="Yun M.H."/>
        </authorList>
    </citation>
    <scope>NUCLEOTIDE SEQUENCE</scope>
    <source>
        <strain evidence="1">20211129_DDA</strain>
        <tissue evidence="1">Liver</tissue>
    </source>
</reference>
<keyword evidence="2" id="KW-1185">Reference proteome</keyword>
<name>A0AAV7QUX0_PLEWA</name>
<gene>
    <name evidence="1" type="ORF">NDU88_008540</name>
</gene>
<evidence type="ECO:0000313" key="1">
    <source>
        <dbReference type="EMBL" id="KAJ1142213.1"/>
    </source>
</evidence>